<accession>C5RBV1</accession>
<organism evidence="3 4">
    <name type="scientific">Weissella paramesenteroides ATCC 33313</name>
    <dbReference type="NCBI Taxonomy" id="585506"/>
    <lineage>
        <taxon>Bacteria</taxon>
        <taxon>Bacillati</taxon>
        <taxon>Bacillota</taxon>
        <taxon>Bacilli</taxon>
        <taxon>Lactobacillales</taxon>
        <taxon>Lactobacillaceae</taxon>
        <taxon>Weissella</taxon>
    </lineage>
</organism>
<comment type="caution">
    <text evidence="3">The sequence shown here is derived from an EMBL/GenBank/DDBJ whole genome shotgun (WGS) entry which is preliminary data.</text>
</comment>
<dbReference type="eggNOG" id="COG2161">
    <property type="taxonomic scope" value="Bacteria"/>
</dbReference>
<dbReference type="Proteomes" id="UP000004528">
    <property type="component" value="Unassembled WGS sequence"/>
</dbReference>
<keyword evidence="4" id="KW-1185">Reference proteome</keyword>
<dbReference type="InterPro" id="IPR006442">
    <property type="entry name" value="Antitoxin_Phd/YefM"/>
</dbReference>
<dbReference type="SUPFAM" id="SSF143120">
    <property type="entry name" value="YefM-like"/>
    <property type="match status" value="1"/>
</dbReference>
<comment type="similarity">
    <text evidence="1 2">Belongs to the phD/YefM antitoxin family.</text>
</comment>
<gene>
    <name evidence="3" type="ORF">HMPREF0877_1447</name>
</gene>
<dbReference type="InterPro" id="IPR036165">
    <property type="entry name" value="YefM-like_sf"/>
</dbReference>
<proteinExistence type="inferred from homology"/>
<evidence type="ECO:0000256" key="1">
    <source>
        <dbReference type="ARBA" id="ARBA00009981"/>
    </source>
</evidence>
<evidence type="ECO:0000256" key="2">
    <source>
        <dbReference type="RuleBase" id="RU362080"/>
    </source>
</evidence>
<dbReference type="EMBL" id="ACKU01000026">
    <property type="protein sequence ID" value="EER74346.1"/>
    <property type="molecule type" value="Genomic_DNA"/>
</dbReference>
<dbReference type="Pfam" id="PF02604">
    <property type="entry name" value="PhdYeFM_antitox"/>
    <property type="match status" value="1"/>
</dbReference>
<name>C5RBV1_WEIPA</name>
<dbReference type="NCBIfam" id="TIGR01552">
    <property type="entry name" value="phd_fam"/>
    <property type="match status" value="1"/>
</dbReference>
<evidence type="ECO:0000313" key="3">
    <source>
        <dbReference type="EMBL" id="EER74346.1"/>
    </source>
</evidence>
<dbReference type="STRING" id="585506.HMPREF0877_1447"/>
<dbReference type="Gene3D" id="3.40.1620.10">
    <property type="entry name" value="YefM-like domain"/>
    <property type="match status" value="1"/>
</dbReference>
<dbReference type="AlphaFoldDB" id="C5RBV1"/>
<reference evidence="3 4" key="1">
    <citation type="submission" date="2009-04" db="EMBL/GenBank/DDBJ databases">
        <authorList>
            <person name="Qin X."/>
            <person name="Bachman B."/>
            <person name="Battles P."/>
            <person name="Bell A."/>
            <person name="Bess C."/>
            <person name="Bickham C."/>
            <person name="Chaboub L."/>
            <person name="Chen D."/>
            <person name="Coyle M."/>
            <person name="Deiros D.R."/>
            <person name="Dinh H."/>
            <person name="Forbes L."/>
            <person name="Fowler G."/>
            <person name="Francisco L."/>
            <person name="Fu Q."/>
            <person name="Gubbala S."/>
            <person name="Hale W."/>
            <person name="Han Y."/>
            <person name="Hemphill L."/>
            <person name="Highlander S.K."/>
            <person name="Hirani K."/>
            <person name="Hogues M."/>
            <person name="Jackson L."/>
            <person name="Jakkamsetti A."/>
            <person name="Javaid M."/>
            <person name="Jiang H."/>
            <person name="Korchina V."/>
            <person name="Kovar C."/>
            <person name="Lara F."/>
            <person name="Lee S."/>
            <person name="Mata R."/>
            <person name="Mathew T."/>
            <person name="Moen C."/>
            <person name="Morales K."/>
            <person name="Munidasa M."/>
            <person name="Nazareth L."/>
            <person name="Ngo R."/>
            <person name="Nguyen L."/>
            <person name="Okwuonu G."/>
            <person name="Ongeri F."/>
            <person name="Patil S."/>
            <person name="Petrosino J."/>
            <person name="Pham C."/>
            <person name="Pham P."/>
            <person name="Pu L.-L."/>
            <person name="Puazo M."/>
            <person name="Raj R."/>
            <person name="Reid J."/>
            <person name="Rouhana J."/>
            <person name="Saada N."/>
            <person name="Shang Y."/>
            <person name="Simmons D."/>
            <person name="Thornton R."/>
            <person name="Warren J."/>
            <person name="Weissenberger G."/>
            <person name="Zhang J."/>
            <person name="Zhang L."/>
            <person name="Zhou C."/>
            <person name="Zhu D."/>
            <person name="Muzny D."/>
            <person name="Worley K."/>
            <person name="Gibbs R."/>
        </authorList>
    </citation>
    <scope>NUCLEOTIDE SEQUENCE [LARGE SCALE GENOMIC DNA]</scope>
    <source>
        <strain evidence="3 4">ATCC 33313</strain>
    </source>
</reference>
<sequence length="105" mass="12403">MYNIKYKRRATIMTLALTQSDFRANLKEYLDKVNSEEETVYIARSNQRAVAVISQEKMEWLERALKAKEGSLEYAVARDQLIQRHVLPDDDIVESNDEYWNQFKA</sequence>
<comment type="function">
    <text evidence="2">Antitoxin component of a type II toxin-antitoxin (TA) system.</text>
</comment>
<evidence type="ECO:0000313" key="4">
    <source>
        <dbReference type="Proteomes" id="UP000004528"/>
    </source>
</evidence>
<dbReference type="HOGENOM" id="CLU_182192_0_0_9"/>
<protein>
    <recommendedName>
        <fullName evidence="2">Antitoxin</fullName>
    </recommendedName>
</protein>